<evidence type="ECO:0000313" key="3">
    <source>
        <dbReference type="Proteomes" id="UP000324354"/>
    </source>
</evidence>
<feature type="domain" description="HTH arsR-type" evidence="1">
    <location>
        <begin position="8"/>
        <end position="79"/>
    </location>
</feature>
<accession>A0A5C0XSC2</accession>
<evidence type="ECO:0000313" key="2">
    <source>
        <dbReference type="EMBL" id="QEK78744.1"/>
    </source>
</evidence>
<dbReference type="GO" id="GO:0003700">
    <property type="term" value="F:DNA-binding transcription factor activity"/>
    <property type="evidence" value="ECO:0007669"/>
    <property type="project" value="InterPro"/>
</dbReference>
<dbReference type="GeneID" id="41712896"/>
<name>A0A5C0XSC2_PYRFU</name>
<reference evidence="2 3" key="1">
    <citation type="submission" date="2017-08" db="EMBL/GenBank/DDBJ databases">
        <title>Resequencing and Reannotation of the genome of Pyrococcus furiosus type strain DSM3638.</title>
        <authorList>
            <person name="Reichelt R.M."/>
            <person name="Bunk B."/>
        </authorList>
    </citation>
    <scope>NUCLEOTIDE SEQUENCE [LARGE SCALE GENOMIC DNA]</scope>
    <source>
        <strain evidence="2 3">DSM 3638</strain>
    </source>
</reference>
<dbReference type="OrthoDB" id="65295at2157"/>
<dbReference type="Pfam" id="PF13601">
    <property type="entry name" value="HTH_34"/>
    <property type="match status" value="1"/>
</dbReference>
<protein>
    <submittedName>
        <fullName evidence="2">Transcriptional regulator</fullName>
    </submittedName>
</protein>
<dbReference type="SUPFAM" id="SSF46785">
    <property type="entry name" value="Winged helix' DNA-binding domain"/>
    <property type="match status" value="1"/>
</dbReference>
<dbReference type="EMBL" id="CP023154">
    <property type="protein sequence ID" value="QEK78744.1"/>
    <property type="molecule type" value="Genomic_DNA"/>
</dbReference>
<evidence type="ECO:0000259" key="1">
    <source>
        <dbReference type="SMART" id="SM00418"/>
    </source>
</evidence>
<dbReference type="InterPro" id="IPR036388">
    <property type="entry name" value="WH-like_DNA-bd_sf"/>
</dbReference>
<dbReference type="AlphaFoldDB" id="A0A5C0XSC2"/>
<organism evidence="2 3">
    <name type="scientific">Pyrococcus furiosus (strain ATCC 43587 / DSM 3638 / JCM 8422 / Vc1)</name>
    <dbReference type="NCBI Taxonomy" id="186497"/>
    <lineage>
        <taxon>Archaea</taxon>
        <taxon>Methanobacteriati</taxon>
        <taxon>Methanobacteriota</taxon>
        <taxon>Thermococci</taxon>
        <taxon>Thermococcales</taxon>
        <taxon>Thermococcaceae</taxon>
        <taxon>Pyrococcus</taxon>
    </lineage>
</organism>
<dbReference type="Proteomes" id="UP000324354">
    <property type="component" value="Chromosome"/>
</dbReference>
<dbReference type="CDD" id="cd00090">
    <property type="entry name" value="HTH_ARSR"/>
    <property type="match status" value="1"/>
</dbReference>
<dbReference type="SMART" id="SM00418">
    <property type="entry name" value="HTH_ARSR"/>
    <property type="match status" value="1"/>
</dbReference>
<dbReference type="RefSeq" id="WP_011012226.1">
    <property type="nucleotide sequence ID" value="NC_003413.1"/>
</dbReference>
<dbReference type="InterPro" id="IPR027395">
    <property type="entry name" value="WH_DNA-bd_dom"/>
</dbReference>
<dbReference type="Gene3D" id="1.10.10.10">
    <property type="entry name" value="Winged helix-like DNA-binding domain superfamily/Winged helix DNA-binding domain"/>
    <property type="match status" value="1"/>
</dbReference>
<dbReference type="InterPro" id="IPR036390">
    <property type="entry name" value="WH_DNA-bd_sf"/>
</dbReference>
<dbReference type="PANTHER" id="PTHR37318:SF1">
    <property type="entry name" value="BSL7504 PROTEIN"/>
    <property type="match status" value="1"/>
</dbReference>
<proteinExistence type="predicted"/>
<dbReference type="InterPro" id="IPR011991">
    <property type="entry name" value="ArsR-like_HTH"/>
</dbReference>
<dbReference type="PANTHER" id="PTHR37318">
    <property type="entry name" value="BSL7504 PROTEIN"/>
    <property type="match status" value="1"/>
</dbReference>
<dbReference type="InterPro" id="IPR001845">
    <property type="entry name" value="HTH_ArsR_DNA-bd_dom"/>
</dbReference>
<sequence length="100" mass="11689">MEEIKEIMKSHTLGNPVRLGIMIYLFPRRRAPFSHIQKALDLTPGNLDSHIKVLEKHGFVRTYKVIADRPRTMVEITDYGMEETRKFLSHLKTVIDAIHF</sequence>
<dbReference type="SMR" id="A0A5C0XSC2"/>
<dbReference type="GeneID" id="13301692"/>
<gene>
    <name evidence="2" type="ORF">PFDSM3638_05450</name>
</gene>